<dbReference type="AlphaFoldDB" id="A0A1G6RMM4"/>
<evidence type="ECO:0000313" key="1">
    <source>
        <dbReference type="EMBL" id="SDD05186.1"/>
    </source>
</evidence>
<dbReference type="Proteomes" id="UP000183203">
    <property type="component" value="Unassembled WGS sequence"/>
</dbReference>
<dbReference type="EMBL" id="FMYG01000011">
    <property type="protein sequence ID" value="SDD05186.1"/>
    <property type="molecule type" value="Genomic_DNA"/>
</dbReference>
<organism evidence="1 2">
    <name type="scientific">Microbacterium enclense</name>
    <dbReference type="NCBI Taxonomy" id="993073"/>
    <lineage>
        <taxon>Bacteria</taxon>
        <taxon>Bacillati</taxon>
        <taxon>Actinomycetota</taxon>
        <taxon>Actinomycetes</taxon>
        <taxon>Micrococcales</taxon>
        <taxon>Microbacteriaceae</taxon>
        <taxon>Microbacterium</taxon>
    </lineage>
</organism>
<name>A0A1G6RMM4_9MICO</name>
<gene>
    <name evidence="1" type="ORF">SAMN05216418_0166</name>
</gene>
<dbReference type="RefSeq" id="WP_058233670.1">
    <property type="nucleotide sequence ID" value="NZ_FMYG01000011.1"/>
</dbReference>
<sequence length="84" mass="8901">MTTTLAATMRKQMVTHLVSKNIVCPRTGAVLDARTCVVLTDRDGDPAAVVSPAGWEQISNDPDTLARLASHGLTVDATTVPTIR</sequence>
<dbReference type="OrthoDB" id="5122444at2"/>
<reference evidence="1 2" key="1">
    <citation type="submission" date="2016-09" db="EMBL/GenBank/DDBJ databases">
        <authorList>
            <person name="Capua I."/>
            <person name="De Benedictis P."/>
            <person name="Joannis T."/>
            <person name="Lombin L.H."/>
            <person name="Cattoli G."/>
        </authorList>
    </citation>
    <scope>NUCLEOTIDE SEQUENCE [LARGE SCALE GENOMIC DNA]</scope>
    <source>
        <strain evidence="1 2">NIO-1002</strain>
    </source>
</reference>
<accession>A0A1G6RMM4</accession>
<evidence type="ECO:0000313" key="2">
    <source>
        <dbReference type="Proteomes" id="UP000183203"/>
    </source>
</evidence>
<proteinExistence type="predicted"/>
<protein>
    <submittedName>
        <fullName evidence="1">Uncharacterized protein</fullName>
    </submittedName>
</protein>